<feature type="domain" description="DNA polymerase III beta sliding clamp central" evidence="12">
    <location>
        <begin position="131"/>
        <end position="245"/>
    </location>
</feature>
<dbReference type="Pfam" id="PF02767">
    <property type="entry name" value="DNA_pol3_beta_2"/>
    <property type="match status" value="1"/>
</dbReference>
<protein>
    <recommendedName>
        <fullName evidence="3 10">Beta sliding clamp</fullName>
    </recommendedName>
</protein>
<feature type="domain" description="DNA polymerase III beta sliding clamp N-terminal" evidence="11">
    <location>
        <begin position="1"/>
        <end position="118"/>
    </location>
</feature>
<comment type="similarity">
    <text evidence="2 10">Belongs to the beta sliding clamp family.</text>
</comment>
<evidence type="ECO:0000256" key="9">
    <source>
        <dbReference type="ARBA" id="ARBA00023125"/>
    </source>
</evidence>
<organism evidence="14 15">
    <name type="scientific">Pseudobythopirellula maris</name>
    <dbReference type="NCBI Taxonomy" id="2527991"/>
    <lineage>
        <taxon>Bacteria</taxon>
        <taxon>Pseudomonadati</taxon>
        <taxon>Planctomycetota</taxon>
        <taxon>Planctomycetia</taxon>
        <taxon>Pirellulales</taxon>
        <taxon>Lacipirellulaceae</taxon>
        <taxon>Pseudobythopirellula</taxon>
    </lineage>
</organism>
<dbReference type="PIRSF" id="PIRSF000804">
    <property type="entry name" value="DNA_pol_III_b"/>
    <property type="match status" value="1"/>
</dbReference>
<keyword evidence="8 10" id="KW-0239">DNA-directed DNA polymerase</keyword>
<dbReference type="AlphaFoldDB" id="A0A5C5ZSA3"/>
<dbReference type="Pfam" id="PF02768">
    <property type="entry name" value="DNA_pol3_beta_3"/>
    <property type="match status" value="1"/>
</dbReference>
<dbReference type="Pfam" id="PF00712">
    <property type="entry name" value="DNA_pol3_beta"/>
    <property type="match status" value="1"/>
</dbReference>
<feature type="domain" description="DNA polymerase III beta sliding clamp C-terminal" evidence="13">
    <location>
        <begin position="249"/>
        <end position="367"/>
    </location>
</feature>
<dbReference type="InterPro" id="IPR046938">
    <property type="entry name" value="DNA_clamp_sf"/>
</dbReference>
<evidence type="ECO:0000259" key="12">
    <source>
        <dbReference type="Pfam" id="PF02767"/>
    </source>
</evidence>
<proteinExistence type="inferred from homology"/>
<keyword evidence="5 10" id="KW-0808">Transferase</keyword>
<comment type="function">
    <text evidence="10">Confers DNA tethering and processivity to DNA polymerases and other proteins. Acts as a clamp, forming a ring around DNA (a reaction catalyzed by the clamp-loading complex) which diffuses in an ATP-independent manner freely and bidirectionally along dsDNA. Initially characterized for its ability to contact the catalytic subunit of DNA polymerase III (Pol III), a complex, multichain enzyme responsible for most of the replicative synthesis in bacteria; Pol III exhibits 3'-5' exonuclease proofreading activity. The beta chain is required for initiation of replication as well as for processivity of DNA replication.</text>
</comment>
<dbReference type="InterPro" id="IPR001001">
    <property type="entry name" value="DNA_polIII_beta"/>
</dbReference>
<keyword evidence="4 10" id="KW-0963">Cytoplasm</keyword>
<dbReference type="Proteomes" id="UP000315440">
    <property type="component" value="Unassembled WGS sequence"/>
</dbReference>
<evidence type="ECO:0000313" key="15">
    <source>
        <dbReference type="Proteomes" id="UP000315440"/>
    </source>
</evidence>
<dbReference type="InterPro" id="IPR022634">
    <property type="entry name" value="DNA_polIII_beta_N"/>
</dbReference>
<dbReference type="GO" id="GO:0005737">
    <property type="term" value="C:cytoplasm"/>
    <property type="evidence" value="ECO:0007669"/>
    <property type="project" value="UniProtKB-SubCell"/>
</dbReference>
<evidence type="ECO:0000256" key="10">
    <source>
        <dbReference type="PIRNR" id="PIRNR000804"/>
    </source>
</evidence>
<reference evidence="14 15" key="1">
    <citation type="submission" date="2019-02" db="EMBL/GenBank/DDBJ databases">
        <title>Deep-cultivation of Planctomycetes and their phenomic and genomic characterization uncovers novel biology.</title>
        <authorList>
            <person name="Wiegand S."/>
            <person name="Jogler M."/>
            <person name="Boedeker C."/>
            <person name="Pinto D."/>
            <person name="Vollmers J."/>
            <person name="Rivas-Marin E."/>
            <person name="Kohn T."/>
            <person name="Peeters S.H."/>
            <person name="Heuer A."/>
            <person name="Rast P."/>
            <person name="Oberbeckmann S."/>
            <person name="Bunk B."/>
            <person name="Jeske O."/>
            <person name="Meyerdierks A."/>
            <person name="Storesund J.E."/>
            <person name="Kallscheuer N."/>
            <person name="Luecker S."/>
            <person name="Lage O.M."/>
            <person name="Pohl T."/>
            <person name="Merkel B.J."/>
            <person name="Hornburger P."/>
            <person name="Mueller R.-W."/>
            <person name="Bruemmer F."/>
            <person name="Labrenz M."/>
            <person name="Spormann A.M."/>
            <person name="Op Den Camp H."/>
            <person name="Overmann J."/>
            <person name="Amann R."/>
            <person name="Jetten M.S.M."/>
            <person name="Mascher T."/>
            <person name="Medema M.H."/>
            <person name="Devos D.P."/>
            <person name="Kaster A.-K."/>
            <person name="Ovreas L."/>
            <person name="Rohde M."/>
            <person name="Galperin M.Y."/>
            <person name="Jogler C."/>
        </authorList>
    </citation>
    <scope>NUCLEOTIDE SEQUENCE [LARGE SCALE GENOMIC DNA]</scope>
    <source>
        <strain evidence="14 15">Mal64</strain>
    </source>
</reference>
<evidence type="ECO:0000256" key="3">
    <source>
        <dbReference type="ARBA" id="ARBA00021035"/>
    </source>
</evidence>
<comment type="caution">
    <text evidence="14">The sequence shown here is derived from an EMBL/GenBank/DDBJ whole genome shotgun (WGS) entry which is preliminary data.</text>
</comment>
<dbReference type="SUPFAM" id="SSF55979">
    <property type="entry name" value="DNA clamp"/>
    <property type="match status" value="3"/>
</dbReference>
<keyword evidence="15" id="KW-1185">Reference proteome</keyword>
<dbReference type="CDD" id="cd00140">
    <property type="entry name" value="beta_clamp"/>
    <property type="match status" value="1"/>
</dbReference>
<dbReference type="InterPro" id="IPR022635">
    <property type="entry name" value="DNA_polIII_beta_C"/>
</dbReference>
<dbReference type="NCBIfam" id="TIGR00663">
    <property type="entry name" value="dnan"/>
    <property type="match status" value="1"/>
</dbReference>
<dbReference type="EMBL" id="SJPQ01000002">
    <property type="protein sequence ID" value="TWT89083.1"/>
    <property type="molecule type" value="Genomic_DNA"/>
</dbReference>
<dbReference type="PANTHER" id="PTHR30478">
    <property type="entry name" value="DNA POLYMERASE III SUBUNIT BETA"/>
    <property type="match status" value="1"/>
</dbReference>
<evidence type="ECO:0000256" key="4">
    <source>
        <dbReference type="ARBA" id="ARBA00022490"/>
    </source>
</evidence>
<dbReference type="GO" id="GO:0003887">
    <property type="term" value="F:DNA-directed DNA polymerase activity"/>
    <property type="evidence" value="ECO:0007669"/>
    <property type="project" value="UniProtKB-UniRule"/>
</dbReference>
<dbReference type="SMART" id="SM00480">
    <property type="entry name" value="POL3Bc"/>
    <property type="match status" value="1"/>
</dbReference>
<gene>
    <name evidence="14" type="primary">dnaN</name>
    <name evidence="14" type="ORF">Mal64_25750</name>
</gene>
<comment type="subcellular location">
    <subcellularLocation>
        <location evidence="1 10">Cytoplasm</location>
    </subcellularLocation>
</comment>
<sequence>MKITCDREKLLHAFQAVAAVAPSRSPKPILQNVKIDVADGKATLMATDLEIGIRHDAEGVAAEEPGAAVLPVARFGSILRESSDESFRIESDGQKTLVRGERSQFSLPAENPTDFPSVAEFTEEAYYEAPVRLLKEMIRRTIFATDNESSRYALGGVKLEWEDGKLTAIGTDGRRLAKMEGPVAAVGSPPEIGDATIVPSRSLQLIDRVLLEDDNEVRFVVRQNEILVRTPRAVVSSRLLEGRFPRWRDVFPQRTESARIEMTVGPFFSAVRQAAIVTSDESRGVDFTFGEGVLVLAGQTAEVGESRIELPIGYDGAETVITLDPRFLVDFLKVLGPEKTFTLDLDGPESPAVSKTDDGYGYVIMPLARDR</sequence>
<keyword evidence="6 10" id="KW-0548">Nucleotidyltransferase</keyword>
<evidence type="ECO:0000256" key="1">
    <source>
        <dbReference type="ARBA" id="ARBA00004496"/>
    </source>
</evidence>
<evidence type="ECO:0000259" key="13">
    <source>
        <dbReference type="Pfam" id="PF02768"/>
    </source>
</evidence>
<dbReference type="Gene3D" id="3.70.10.10">
    <property type="match status" value="1"/>
</dbReference>
<keyword evidence="7 10" id="KW-0235">DNA replication</keyword>
<evidence type="ECO:0000256" key="6">
    <source>
        <dbReference type="ARBA" id="ARBA00022695"/>
    </source>
</evidence>
<evidence type="ECO:0000256" key="7">
    <source>
        <dbReference type="ARBA" id="ARBA00022705"/>
    </source>
</evidence>
<keyword evidence="9" id="KW-0238">DNA-binding</keyword>
<dbReference type="GO" id="GO:0008408">
    <property type="term" value="F:3'-5' exonuclease activity"/>
    <property type="evidence" value="ECO:0007669"/>
    <property type="project" value="InterPro"/>
</dbReference>
<dbReference type="Gene3D" id="3.10.150.10">
    <property type="entry name" value="DNA Polymerase III, subunit A, domain 2"/>
    <property type="match status" value="1"/>
</dbReference>
<evidence type="ECO:0000256" key="2">
    <source>
        <dbReference type="ARBA" id="ARBA00010752"/>
    </source>
</evidence>
<dbReference type="GO" id="GO:0003677">
    <property type="term" value="F:DNA binding"/>
    <property type="evidence" value="ECO:0007669"/>
    <property type="project" value="UniProtKB-UniRule"/>
</dbReference>
<evidence type="ECO:0000313" key="14">
    <source>
        <dbReference type="EMBL" id="TWT89083.1"/>
    </source>
</evidence>
<dbReference type="GO" id="GO:0009360">
    <property type="term" value="C:DNA polymerase III complex"/>
    <property type="evidence" value="ECO:0007669"/>
    <property type="project" value="InterPro"/>
</dbReference>
<comment type="subunit">
    <text evidence="10">Forms a ring-shaped head-to-tail homodimer around DNA.</text>
</comment>
<dbReference type="OrthoDB" id="8421503at2"/>
<dbReference type="GO" id="GO:0006271">
    <property type="term" value="P:DNA strand elongation involved in DNA replication"/>
    <property type="evidence" value="ECO:0007669"/>
    <property type="project" value="TreeGrafter"/>
</dbReference>
<dbReference type="RefSeq" id="WP_146400683.1">
    <property type="nucleotide sequence ID" value="NZ_SJPQ01000002.1"/>
</dbReference>
<accession>A0A5C5ZSA3</accession>
<evidence type="ECO:0000256" key="8">
    <source>
        <dbReference type="ARBA" id="ARBA00022932"/>
    </source>
</evidence>
<dbReference type="InterPro" id="IPR022637">
    <property type="entry name" value="DNA_polIII_beta_cen"/>
</dbReference>
<evidence type="ECO:0000256" key="5">
    <source>
        <dbReference type="ARBA" id="ARBA00022679"/>
    </source>
</evidence>
<evidence type="ECO:0000259" key="11">
    <source>
        <dbReference type="Pfam" id="PF00712"/>
    </source>
</evidence>
<name>A0A5C5ZSA3_9BACT</name>
<dbReference type="PANTHER" id="PTHR30478:SF0">
    <property type="entry name" value="BETA SLIDING CLAMP"/>
    <property type="match status" value="1"/>
</dbReference>